<dbReference type="InterPro" id="IPR011032">
    <property type="entry name" value="GroES-like_sf"/>
</dbReference>
<dbReference type="Pfam" id="PF13602">
    <property type="entry name" value="ADH_zinc_N_2"/>
    <property type="match status" value="1"/>
</dbReference>
<dbReference type="PANTHER" id="PTHR44013">
    <property type="entry name" value="ZINC-TYPE ALCOHOL DEHYDROGENASE-LIKE PROTEIN C16A3.02C"/>
    <property type="match status" value="1"/>
</dbReference>
<dbReference type="SUPFAM" id="SSF51735">
    <property type="entry name" value="NAD(P)-binding Rossmann-fold domains"/>
    <property type="match status" value="1"/>
</dbReference>
<sequence length="333" mass="36217">MYSAMTTKSKMRAAVMPRYGTPSDLKLVEKDIPQPADNEVQIRVHATAVNDFDLGMIKGRPYVLRMASLNKPKYPILGLDVAGEVSAVGKKVSKWKVGDRVVGDLSEDHWGGFGEYACARETSFSEIPVEMSYVEAASLPHAGLLALQAIRQIDALQPGKSIAVNGAGGGVGPIVIKLAKRANMQVTAIDSAEKLDFLKELGADEVIDYKVESYQKERRDAFDFIIDCRATGRPPCYALTLKKGGRFTAIGGASNSLIGLLTVGSIINLFGSKKLKILGYKPNSTDIAETLQMCEDGIITPMVDSVYPLTEIKQAFEKYENFGMKGRIVICLE</sequence>
<dbReference type="InterPro" id="IPR036291">
    <property type="entry name" value="NAD(P)-bd_dom_sf"/>
</dbReference>
<dbReference type="Gene3D" id="3.90.180.10">
    <property type="entry name" value="Medium-chain alcohol dehydrogenases, catalytic domain"/>
    <property type="match status" value="1"/>
</dbReference>
<comment type="caution">
    <text evidence="2">The sequence shown here is derived from an EMBL/GenBank/DDBJ whole genome shotgun (WGS) entry which is preliminary data.</text>
</comment>
<dbReference type="CDD" id="cd08267">
    <property type="entry name" value="MDR1"/>
    <property type="match status" value="1"/>
</dbReference>
<dbReference type="Pfam" id="PF08240">
    <property type="entry name" value="ADH_N"/>
    <property type="match status" value="1"/>
</dbReference>
<dbReference type="GO" id="GO:0016491">
    <property type="term" value="F:oxidoreductase activity"/>
    <property type="evidence" value="ECO:0007669"/>
    <property type="project" value="InterPro"/>
</dbReference>
<dbReference type="SUPFAM" id="SSF50129">
    <property type="entry name" value="GroES-like"/>
    <property type="match status" value="1"/>
</dbReference>
<gene>
    <name evidence="2" type="ORF">F8C67_03075</name>
</gene>
<evidence type="ECO:0000313" key="2">
    <source>
        <dbReference type="EMBL" id="KAB2814742.1"/>
    </source>
</evidence>
<protein>
    <submittedName>
        <fullName evidence="2">NAD(P)-dependent alcohol dehydrogenase</fullName>
    </submittedName>
</protein>
<reference evidence="2 3" key="1">
    <citation type="submission" date="2019-09" db="EMBL/GenBank/DDBJ databases">
        <title>Genomes of family Cryomorphaceae.</title>
        <authorList>
            <person name="Bowman J.P."/>
        </authorList>
    </citation>
    <scope>NUCLEOTIDE SEQUENCE [LARGE SCALE GENOMIC DNA]</scope>
    <source>
        <strain evidence="2 3">LMG 25704</strain>
    </source>
</reference>
<accession>A0A6N6RMG8</accession>
<dbReference type="InterPro" id="IPR013154">
    <property type="entry name" value="ADH-like_N"/>
</dbReference>
<organism evidence="2 3">
    <name type="scientific">Phaeocystidibacter luteus</name>
    <dbReference type="NCBI Taxonomy" id="911197"/>
    <lineage>
        <taxon>Bacteria</taxon>
        <taxon>Pseudomonadati</taxon>
        <taxon>Bacteroidota</taxon>
        <taxon>Flavobacteriia</taxon>
        <taxon>Flavobacteriales</taxon>
        <taxon>Phaeocystidibacteraceae</taxon>
        <taxon>Phaeocystidibacter</taxon>
    </lineage>
</organism>
<keyword evidence="3" id="KW-1185">Reference proteome</keyword>
<name>A0A6N6RMG8_9FLAO</name>
<feature type="domain" description="Enoyl reductase (ER)" evidence="1">
    <location>
        <begin position="20"/>
        <end position="330"/>
    </location>
</feature>
<dbReference type="InterPro" id="IPR052733">
    <property type="entry name" value="Chloroplast_QOR"/>
</dbReference>
<evidence type="ECO:0000313" key="3">
    <source>
        <dbReference type="Proteomes" id="UP000468650"/>
    </source>
</evidence>
<dbReference type="Proteomes" id="UP000468650">
    <property type="component" value="Unassembled WGS sequence"/>
</dbReference>
<evidence type="ECO:0000259" key="1">
    <source>
        <dbReference type="SMART" id="SM00829"/>
    </source>
</evidence>
<dbReference type="InterPro" id="IPR020843">
    <property type="entry name" value="ER"/>
</dbReference>
<dbReference type="RefSeq" id="WP_151666320.1">
    <property type="nucleotide sequence ID" value="NZ_WBVO01000001.1"/>
</dbReference>
<dbReference type="Gene3D" id="3.40.50.720">
    <property type="entry name" value="NAD(P)-binding Rossmann-like Domain"/>
    <property type="match status" value="1"/>
</dbReference>
<dbReference type="OrthoDB" id="9787435at2"/>
<dbReference type="AlphaFoldDB" id="A0A6N6RMG8"/>
<dbReference type="EMBL" id="WBVO01000001">
    <property type="protein sequence ID" value="KAB2814742.1"/>
    <property type="molecule type" value="Genomic_DNA"/>
</dbReference>
<proteinExistence type="predicted"/>
<dbReference type="SMART" id="SM00829">
    <property type="entry name" value="PKS_ER"/>
    <property type="match status" value="1"/>
</dbReference>
<dbReference type="PANTHER" id="PTHR44013:SF1">
    <property type="entry name" value="ZINC-TYPE ALCOHOL DEHYDROGENASE-LIKE PROTEIN C16A3.02C"/>
    <property type="match status" value="1"/>
</dbReference>